<dbReference type="PROSITE" id="PS50835">
    <property type="entry name" value="IG_LIKE"/>
    <property type="match status" value="2"/>
</dbReference>
<name>A0ABY7DR68_MYAAR</name>
<dbReference type="InterPro" id="IPR037448">
    <property type="entry name" value="Zig-8"/>
</dbReference>
<dbReference type="Gene3D" id="2.60.40.10">
    <property type="entry name" value="Immunoglobulins"/>
    <property type="match status" value="2"/>
</dbReference>
<dbReference type="InterPro" id="IPR013106">
    <property type="entry name" value="Ig_V-set"/>
</dbReference>
<keyword evidence="3" id="KW-1185">Reference proteome</keyword>
<dbReference type="PANTHER" id="PTHR23279">
    <property type="entry name" value="DEFECTIVE PROBOSCIS EXTENSION RESPONSE DPR -RELATED"/>
    <property type="match status" value="1"/>
</dbReference>
<feature type="domain" description="Ig-like" evidence="1">
    <location>
        <begin position="8"/>
        <end position="105"/>
    </location>
</feature>
<dbReference type="InterPro" id="IPR007110">
    <property type="entry name" value="Ig-like_dom"/>
</dbReference>
<feature type="non-terminal residue" evidence="2">
    <location>
        <position position="206"/>
    </location>
</feature>
<dbReference type="Pfam" id="PF13927">
    <property type="entry name" value="Ig_3"/>
    <property type="match status" value="1"/>
</dbReference>
<evidence type="ECO:0000313" key="3">
    <source>
        <dbReference type="Proteomes" id="UP001164746"/>
    </source>
</evidence>
<dbReference type="InterPro" id="IPR013783">
    <property type="entry name" value="Ig-like_fold"/>
</dbReference>
<dbReference type="PANTHER" id="PTHR23279:SF36">
    <property type="entry name" value="DEFECTIVE PROBOSCIS EXTENSION RESPONSE 9, ISOFORM A"/>
    <property type="match status" value="1"/>
</dbReference>
<protein>
    <submittedName>
        <fullName evidence="2">LRIG1-like protein</fullName>
    </submittedName>
</protein>
<gene>
    <name evidence="2" type="ORF">MAR_024574</name>
</gene>
<dbReference type="EMBL" id="CP111014">
    <property type="protein sequence ID" value="WAR00202.1"/>
    <property type="molecule type" value="Genomic_DNA"/>
</dbReference>
<proteinExistence type="predicted"/>
<dbReference type="InterPro" id="IPR003598">
    <property type="entry name" value="Ig_sub2"/>
</dbReference>
<accession>A0ABY7DR68</accession>
<organism evidence="2 3">
    <name type="scientific">Mya arenaria</name>
    <name type="common">Soft-shell clam</name>
    <dbReference type="NCBI Taxonomy" id="6604"/>
    <lineage>
        <taxon>Eukaryota</taxon>
        <taxon>Metazoa</taxon>
        <taxon>Spiralia</taxon>
        <taxon>Lophotrochozoa</taxon>
        <taxon>Mollusca</taxon>
        <taxon>Bivalvia</taxon>
        <taxon>Autobranchia</taxon>
        <taxon>Heteroconchia</taxon>
        <taxon>Euheterodonta</taxon>
        <taxon>Imparidentia</taxon>
        <taxon>Neoheterodontei</taxon>
        <taxon>Myida</taxon>
        <taxon>Myoidea</taxon>
        <taxon>Myidae</taxon>
        <taxon>Mya</taxon>
    </lineage>
</organism>
<dbReference type="SUPFAM" id="SSF48726">
    <property type="entry name" value="Immunoglobulin"/>
    <property type="match status" value="2"/>
</dbReference>
<feature type="non-terminal residue" evidence="2">
    <location>
        <position position="1"/>
    </location>
</feature>
<feature type="domain" description="Ig-like" evidence="1">
    <location>
        <begin position="122"/>
        <end position="203"/>
    </location>
</feature>
<evidence type="ECO:0000313" key="2">
    <source>
        <dbReference type="EMBL" id="WAR00202.1"/>
    </source>
</evidence>
<reference evidence="2" key="1">
    <citation type="submission" date="2022-11" db="EMBL/GenBank/DDBJ databases">
        <title>Centuries of genome instability and evolution in soft-shell clam transmissible cancer (bioRxiv).</title>
        <authorList>
            <person name="Hart S.F.M."/>
            <person name="Yonemitsu M.A."/>
            <person name="Giersch R.M."/>
            <person name="Beal B.F."/>
            <person name="Arriagada G."/>
            <person name="Davis B.W."/>
            <person name="Ostrander E.A."/>
            <person name="Goff S.P."/>
            <person name="Metzger M.J."/>
        </authorList>
    </citation>
    <scope>NUCLEOTIDE SEQUENCE</scope>
    <source>
        <strain evidence="2">MELC-2E11</strain>
        <tissue evidence="2">Siphon/mantle</tissue>
    </source>
</reference>
<dbReference type="SMART" id="SM00409">
    <property type="entry name" value="IG"/>
    <property type="match status" value="2"/>
</dbReference>
<dbReference type="InterPro" id="IPR036179">
    <property type="entry name" value="Ig-like_dom_sf"/>
</dbReference>
<dbReference type="Proteomes" id="UP001164746">
    <property type="component" value="Chromosome 3"/>
</dbReference>
<dbReference type="InterPro" id="IPR003599">
    <property type="entry name" value="Ig_sub"/>
</dbReference>
<sequence length="206" mass="23215">IPKRPSAPKFYPTPTNVTYEKGSLAILSCSVENLGTKTVIWRKQPYNVPITVGLAQFVEINRFKLNHVAHRDEWNLLIKNVQMFDAGTYECQISSMEKLLRRNITLHVIEISITGTRFVEFGGRIFLSCNASGTVAPPDVLDWFKNGNKVTTKLRKDVKIDKKISYSTNTIVSTLVIFNAYMGDTGTYICRSSSLQATDFKVDVLN</sequence>
<dbReference type="SMART" id="SM00408">
    <property type="entry name" value="IGc2"/>
    <property type="match status" value="2"/>
</dbReference>
<evidence type="ECO:0000259" key="1">
    <source>
        <dbReference type="PROSITE" id="PS50835"/>
    </source>
</evidence>
<dbReference type="Pfam" id="PF07686">
    <property type="entry name" value="V-set"/>
    <property type="match status" value="1"/>
</dbReference>